<dbReference type="SMART" id="SM00953">
    <property type="entry name" value="RES"/>
    <property type="match status" value="1"/>
</dbReference>
<evidence type="ECO:0000259" key="1">
    <source>
        <dbReference type="SMART" id="SM00953"/>
    </source>
</evidence>
<accession>A0A543AN32</accession>
<dbReference type="InterPro" id="IPR014914">
    <property type="entry name" value="RES_dom"/>
</dbReference>
<proteinExistence type="predicted"/>
<evidence type="ECO:0000313" key="2">
    <source>
        <dbReference type="EMBL" id="TQL73969.1"/>
    </source>
</evidence>
<dbReference type="Proteomes" id="UP000319746">
    <property type="component" value="Unassembled WGS sequence"/>
</dbReference>
<protein>
    <submittedName>
        <fullName evidence="2">RES domain-containing protein</fullName>
    </submittedName>
</protein>
<name>A0A543AN32_9MICC</name>
<organism evidence="2 3">
    <name type="scientific">Enteractinococcus coprophilus</name>
    <dbReference type="NCBI Taxonomy" id="1027633"/>
    <lineage>
        <taxon>Bacteria</taxon>
        <taxon>Bacillati</taxon>
        <taxon>Actinomycetota</taxon>
        <taxon>Actinomycetes</taxon>
        <taxon>Micrococcales</taxon>
        <taxon>Micrococcaceae</taxon>
    </lineage>
</organism>
<dbReference type="EMBL" id="VFOU01000001">
    <property type="protein sequence ID" value="TQL73969.1"/>
    <property type="molecule type" value="Genomic_DNA"/>
</dbReference>
<dbReference type="AlphaFoldDB" id="A0A543AN32"/>
<dbReference type="RefSeq" id="WP_170200326.1">
    <property type="nucleotide sequence ID" value="NZ_BAABAN010000017.1"/>
</dbReference>
<gene>
    <name evidence="2" type="ORF">FB556_0418</name>
</gene>
<sequence>MVETQWPTGLRVAETFTVQTQQLLYRVLNNDGGRRVTDFNPGYGAPTRFAFFTDDAGDIVPVLYAAYSAEAAISETLLRDIPAAGGALIPADYMRTVMAAFRTRRTLKLAKFMGTGLRALGTTHQALTSSDMHTYPKTVRWAQAAHRAGYEGVAWMSNRCNDTVAVVLFGDRVESDALVADPSVARIFSRMPDRNWLADICFPLGIRVRW</sequence>
<comment type="caution">
    <text evidence="2">The sequence shown here is derived from an EMBL/GenBank/DDBJ whole genome shotgun (WGS) entry which is preliminary data.</text>
</comment>
<dbReference type="Pfam" id="PF08808">
    <property type="entry name" value="RES"/>
    <property type="match status" value="1"/>
</dbReference>
<feature type="domain" description="RES" evidence="1">
    <location>
        <begin position="39"/>
        <end position="180"/>
    </location>
</feature>
<reference evidence="2 3" key="1">
    <citation type="submission" date="2019-06" db="EMBL/GenBank/DDBJ databases">
        <title>Sequencing the genomes of 1000 actinobacteria strains.</title>
        <authorList>
            <person name="Klenk H.-P."/>
        </authorList>
    </citation>
    <scope>NUCLEOTIDE SEQUENCE [LARGE SCALE GENOMIC DNA]</scope>
    <source>
        <strain evidence="2 3">DSM 24083</strain>
    </source>
</reference>
<evidence type="ECO:0000313" key="3">
    <source>
        <dbReference type="Proteomes" id="UP000319746"/>
    </source>
</evidence>
<keyword evidence="3" id="KW-1185">Reference proteome</keyword>